<dbReference type="Pfam" id="PF00440">
    <property type="entry name" value="TetR_N"/>
    <property type="match status" value="1"/>
</dbReference>
<dbReference type="PROSITE" id="PS50977">
    <property type="entry name" value="HTH_TETR_2"/>
    <property type="match status" value="1"/>
</dbReference>
<feature type="domain" description="HTH tetR-type" evidence="5">
    <location>
        <begin position="9"/>
        <end position="69"/>
    </location>
</feature>
<proteinExistence type="predicted"/>
<sequence length="196" mass="21680">MVAETARARHTAAELKAAARRLLVRKGYADTKVTDITAEAGKAVGVFYRYFSDKDALLRSLAEDFEEALHAEVVEHLGDDHGLETAQDVRRHVEAFWATYERHLPERVGVMQASMLSSEFRRIHHDLRERQVEIWAGHILTLDGGTDEQARVTALAVVCMLEYFCYCQFTDGAPVDPGLAIGALTSLIASGLHGDG</sequence>
<keyword evidence="7" id="KW-1185">Reference proteome</keyword>
<evidence type="ECO:0000259" key="5">
    <source>
        <dbReference type="PROSITE" id="PS50977"/>
    </source>
</evidence>
<dbReference type="PRINTS" id="PR00455">
    <property type="entry name" value="HTHTETR"/>
</dbReference>
<dbReference type="Gene3D" id="1.10.10.60">
    <property type="entry name" value="Homeodomain-like"/>
    <property type="match status" value="1"/>
</dbReference>
<name>A0ABP7E639_9ACTN</name>
<dbReference type="PANTHER" id="PTHR30055:SF234">
    <property type="entry name" value="HTH-TYPE TRANSCRIPTIONAL REGULATOR BETI"/>
    <property type="match status" value="1"/>
</dbReference>
<dbReference type="Proteomes" id="UP001500902">
    <property type="component" value="Unassembled WGS sequence"/>
</dbReference>
<dbReference type="SUPFAM" id="SSF46689">
    <property type="entry name" value="Homeodomain-like"/>
    <property type="match status" value="1"/>
</dbReference>
<reference evidence="7" key="1">
    <citation type="journal article" date="2019" name="Int. J. Syst. Evol. Microbiol.">
        <title>The Global Catalogue of Microorganisms (GCM) 10K type strain sequencing project: providing services to taxonomists for standard genome sequencing and annotation.</title>
        <authorList>
            <consortium name="The Broad Institute Genomics Platform"/>
            <consortium name="The Broad Institute Genome Sequencing Center for Infectious Disease"/>
            <person name="Wu L."/>
            <person name="Ma J."/>
        </authorList>
    </citation>
    <scope>NUCLEOTIDE SEQUENCE [LARGE SCALE GENOMIC DNA]</scope>
    <source>
        <strain evidence="7">JCM 16904</strain>
    </source>
</reference>
<dbReference type="SUPFAM" id="SSF48498">
    <property type="entry name" value="Tetracyclin repressor-like, C-terminal domain"/>
    <property type="match status" value="1"/>
</dbReference>
<feature type="DNA-binding region" description="H-T-H motif" evidence="4">
    <location>
        <begin position="32"/>
        <end position="51"/>
    </location>
</feature>
<evidence type="ECO:0000313" key="7">
    <source>
        <dbReference type="Proteomes" id="UP001500902"/>
    </source>
</evidence>
<dbReference type="RefSeq" id="WP_344894852.1">
    <property type="nucleotide sequence ID" value="NZ_BAAAZP010000224.1"/>
</dbReference>
<gene>
    <name evidence="6" type="ORF">GCM10022224_094320</name>
</gene>
<evidence type="ECO:0000256" key="2">
    <source>
        <dbReference type="ARBA" id="ARBA00023125"/>
    </source>
</evidence>
<evidence type="ECO:0000313" key="6">
    <source>
        <dbReference type="EMBL" id="GAA3713860.1"/>
    </source>
</evidence>
<dbReference type="EMBL" id="BAAAZP010000224">
    <property type="protein sequence ID" value="GAA3713860.1"/>
    <property type="molecule type" value="Genomic_DNA"/>
</dbReference>
<dbReference type="InterPro" id="IPR050109">
    <property type="entry name" value="HTH-type_TetR-like_transc_reg"/>
</dbReference>
<dbReference type="InterPro" id="IPR036271">
    <property type="entry name" value="Tet_transcr_reg_TetR-rel_C_sf"/>
</dbReference>
<evidence type="ECO:0000256" key="3">
    <source>
        <dbReference type="ARBA" id="ARBA00023163"/>
    </source>
</evidence>
<keyword evidence="3" id="KW-0804">Transcription</keyword>
<keyword evidence="1" id="KW-0805">Transcription regulation</keyword>
<dbReference type="PANTHER" id="PTHR30055">
    <property type="entry name" value="HTH-TYPE TRANSCRIPTIONAL REGULATOR RUTR"/>
    <property type="match status" value="1"/>
</dbReference>
<comment type="caution">
    <text evidence="6">The sequence shown here is derived from an EMBL/GenBank/DDBJ whole genome shotgun (WGS) entry which is preliminary data.</text>
</comment>
<organism evidence="6 7">
    <name type="scientific">Nonomuraea antimicrobica</name>
    <dbReference type="NCBI Taxonomy" id="561173"/>
    <lineage>
        <taxon>Bacteria</taxon>
        <taxon>Bacillati</taxon>
        <taxon>Actinomycetota</taxon>
        <taxon>Actinomycetes</taxon>
        <taxon>Streptosporangiales</taxon>
        <taxon>Streptosporangiaceae</taxon>
        <taxon>Nonomuraea</taxon>
    </lineage>
</organism>
<keyword evidence="2 4" id="KW-0238">DNA-binding</keyword>
<protein>
    <recommendedName>
        <fullName evidence="5">HTH tetR-type domain-containing protein</fullName>
    </recommendedName>
</protein>
<accession>A0ABP7E639</accession>
<dbReference type="InterPro" id="IPR009057">
    <property type="entry name" value="Homeodomain-like_sf"/>
</dbReference>
<dbReference type="Gene3D" id="1.10.357.10">
    <property type="entry name" value="Tetracycline Repressor, domain 2"/>
    <property type="match status" value="1"/>
</dbReference>
<evidence type="ECO:0000256" key="4">
    <source>
        <dbReference type="PROSITE-ProRule" id="PRU00335"/>
    </source>
</evidence>
<evidence type="ECO:0000256" key="1">
    <source>
        <dbReference type="ARBA" id="ARBA00023015"/>
    </source>
</evidence>
<dbReference type="InterPro" id="IPR001647">
    <property type="entry name" value="HTH_TetR"/>
</dbReference>